<dbReference type="PROSITE" id="PS00131">
    <property type="entry name" value="CARBOXYPEPT_SER_SER"/>
    <property type="match status" value="1"/>
</dbReference>
<dbReference type="InterPro" id="IPR018202">
    <property type="entry name" value="Ser_caboxypep_ser_AS"/>
</dbReference>
<dbReference type="PANTHER" id="PTHR11802">
    <property type="entry name" value="SERINE PROTEASE FAMILY S10 SERINE CARBOXYPEPTIDASE"/>
    <property type="match status" value="1"/>
</dbReference>
<evidence type="ECO:0000256" key="1">
    <source>
        <dbReference type="ARBA" id="ARBA00009431"/>
    </source>
</evidence>
<dbReference type="Pfam" id="PF00450">
    <property type="entry name" value="Peptidase_S10"/>
    <property type="match status" value="1"/>
</dbReference>
<evidence type="ECO:0000313" key="4">
    <source>
        <dbReference type="Proteomes" id="UP000002630"/>
    </source>
</evidence>
<name>D7FGS2_ECTSI</name>
<keyword evidence="2 3" id="KW-0378">Hydrolase</keyword>
<dbReference type="EMBL" id="FN649754">
    <property type="protein sequence ID" value="CBJ28348.1"/>
    <property type="molecule type" value="Genomic_DNA"/>
</dbReference>
<keyword evidence="2" id="KW-0645">Protease</keyword>
<gene>
    <name evidence="3" type="ORF">Esi_0101_0054</name>
</gene>
<dbReference type="GO" id="GO:0004185">
    <property type="term" value="F:serine-type carboxypeptidase activity"/>
    <property type="evidence" value="ECO:0007669"/>
    <property type="project" value="UniProtKB-UniRule"/>
</dbReference>
<dbReference type="OMA" id="QMAGWIV"/>
<dbReference type="OrthoDB" id="443318at2759"/>
<reference evidence="3 4" key="1">
    <citation type="journal article" date="2010" name="Nature">
        <title>The Ectocarpus genome and the independent evolution of multicellularity in brown algae.</title>
        <authorList>
            <person name="Cock J.M."/>
            <person name="Sterck L."/>
            <person name="Rouze P."/>
            <person name="Scornet D."/>
            <person name="Allen A.E."/>
            <person name="Amoutzias G."/>
            <person name="Anthouard V."/>
            <person name="Artiguenave F."/>
            <person name="Aury J.M."/>
            <person name="Badger J.H."/>
            <person name="Beszteri B."/>
            <person name="Billiau K."/>
            <person name="Bonnet E."/>
            <person name="Bothwell J.H."/>
            <person name="Bowler C."/>
            <person name="Boyen C."/>
            <person name="Brownlee C."/>
            <person name="Carrano C.J."/>
            <person name="Charrier B."/>
            <person name="Cho G.Y."/>
            <person name="Coelho S.M."/>
            <person name="Collen J."/>
            <person name="Corre E."/>
            <person name="Da Silva C."/>
            <person name="Delage L."/>
            <person name="Delaroque N."/>
            <person name="Dittami S.M."/>
            <person name="Doulbeau S."/>
            <person name="Elias M."/>
            <person name="Farnham G."/>
            <person name="Gachon C.M."/>
            <person name="Gschloessl B."/>
            <person name="Heesch S."/>
            <person name="Jabbari K."/>
            <person name="Jubin C."/>
            <person name="Kawai H."/>
            <person name="Kimura K."/>
            <person name="Kloareg B."/>
            <person name="Kupper F.C."/>
            <person name="Lang D."/>
            <person name="Le Bail A."/>
            <person name="Leblanc C."/>
            <person name="Lerouge P."/>
            <person name="Lohr M."/>
            <person name="Lopez P.J."/>
            <person name="Martens C."/>
            <person name="Maumus F."/>
            <person name="Michel G."/>
            <person name="Miranda-Saavedra D."/>
            <person name="Morales J."/>
            <person name="Moreau H."/>
            <person name="Motomura T."/>
            <person name="Nagasato C."/>
            <person name="Napoli C.A."/>
            <person name="Nelson D.R."/>
            <person name="Nyvall-Collen P."/>
            <person name="Peters A.F."/>
            <person name="Pommier C."/>
            <person name="Potin P."/>
            <person name="Poulain J."/>
            <person name="Quesneville H."/>
            <person name="Read B."/>
            <person name="Rensing S.A."/>
            <person name="Ritter A."/>
            <person name="Rousvoal S."/>
            <person name="Samanta M."/>
            <person name="Samson G."/>
            <person name="Schroeder D.C."/>
            <person name="Segurens B."/>
            <person name="Strittmatter M."/>
            <person name="Tonon T."/>
            <person name="Tregear J.W."/>
            <person name="Valentin K."/>
            <person name="von Dassow P."/>
            <person name="Yamagishi T."/>
            <person name="Van de Peer Y."/>
            <person name="Wincker P."/>
        </authorList>
    </citation>
    <scope>NUCLEOTIDE SEQUENCE [LARGE SCALE GENOMIC DNA]</scope>
    <source>
        <strain evidence="4">Ec32 / CCAP1310/4</strain>
    </source>
</reference>
<organism evidence="3 4">
    <name type="scientific">Ectocarpus siliculosus</name>
    <name type="common">Brown alga</name>
    <name type="synonym">Conferva siliculosa</name>
    <dbReference type="NCBI Taxonomy" id="2880"/>
    <lineage>
        <taxon>Eukaryota</taxon>
        <taxon>Sar</taxon>
        <taxon>Stramenopiles</taxon>
        <taxon>Ochrophyta</taxon>
        <taxon>PX clade</taxon>
        <taxon>Phaeophyceae</taxon>
        <taxon>Ectocarpales</taxon>
        <taxon>Ectocarpaceae</taxon>
        <taxon>Ectocarpus</taxon>
    </lineage>
</organism>
<dbReference type="Gene3D" id="3.40.50.12670">
    <property type="match status" value="1"/>
</dbReference>
<dbReference type="PANTHER" id="PTHR11802:SF201">
    <property type="entry name" value="CARBOXYPEPTIDASE"/>
    <property type="match status" value="1"/>
</dbReference>
<dbReference type="InParanoid" id="D7FGS2"/>
<dbReference type="STRING" id="2880.D7FGS2"/>
<protein>
    <recommendedName>
        <fullName evidence="2">Carboxypeptidase</fullName>
        <ecNumber evidence="2">3.4.16.-</ecNumber>
    </recommendedName>
</protein>
<evidence type="ECO:0000313" key="3">
    <source>
        <dbReference type="EMBL" id="CBJ28348.1"/>
    </source>
</evidence>
<dbReference type="SUPFAM" id="SSF53474">
    <property type="entry name" value="alpha/beta-Hydrolases"/>
    <property type="match status" value="1"/>
</dbReference>
<evidence type="ECO:0000256" key="2">
    <source>
        <dbReference type="RuleBase" id="RU361156"/>
    </source>
</evidence>
<comment type="similarity">
    <text evidence="1 2">Belongs to the peptidase S10 family.</text>
</comment>
<dbReference type="PRINTS" id="PR00724">
    <property type="entry name" value="CRBOXYPTASEC"/>
</dbReference>
<dbReference type="EMBL" id="FN647694">
    <property type="protein sequence ID" value="CBJ28348.1"/>
    <property type="molecule type" value="Genomic_DNA"/>
</dbReference>
<sequence>MFSGYINVDAENGRNIFYWFMEAQENTEDAPVILWTNGGPGCSGMLGLLTEHGPFQVRDGGKTLVDNDYSWNKVANMLYVEIPSGVGFSYSDTVTDYQTGDDKTAVDNYWLVQGWLDRFPQYRSNDFHISSESYGGHYMPQLAEEILKRNEKVKVDGSAPVIKFSGFLVGNPYTDARSNQVAQYAKYWGDQLLPKFVYDDWRKMCVDEDGGYLSGASRSDACEGLEETMDGYIGNVNPYALDYPMCTGESGTTVAHAQRLAMRDHHLVAWMQQRQTEEAEGRVGYTRPVVERAAPYEPCAEDYTIPYLNRPDVQQALRVREGTVWEQCSTQVQYKTSHMLRPMMPYYKRLLNDYDVSVLVFSGDDDAVCATEGTQWWIYDLGYAVDKDCTWKTWEEGGQVAGYHTRFQGAKLSFVTVHYAGHEVPAYQPARALMLLRRYLDGSWWGGDAEVEGGGTGGVATHSQLTSA</sequence>
<dbReference type="GO" id="GO:0006508">
    <property type="term" value="P:proteolysis"/>
    <property type="evidence" value="ECO:0007669"/>
    <property type="project" value="UniProtKB-KW"/>
</dbReference>
<proteinExistence type="inferred from homology"/>
<dbReference type="AlphaFoldDB" id="D7FGS2"/>
<keyword evidence="4" id="KW-1185">Reference proteome</keyword>
<keyword evidence="2" id="KW-0121">Carboxypeptidase</keyword>
<dbReference type="Gene3D" id="3.40.50.1820">
    <property type="entry name" value="alpha/beta hydrolase"/>
    <property type="match status" value="1"/>
</dbReference>
<dbReference type="InterPro" id="IPR001563">
    <property type="entry name" value="Peptidase_S10"/>
</dbReference>
<dbReference type="EC" id="3.4.16.-" evidence="2"/>
<dbReference type="Proteomes" id="UP000002630">
    <property type="component" value="Linkage Group LG29"/>
</dbReference>
<accession>D7FGS2</accession>
<dbReference type="InterPro" id="IPR029058">
    <property type="entry name" value="AB_hydrolase_fold"/>
</dbReference>
<dbReference type="eggNOG" id="KOG1282">
    <property type="taxonomic scope" value="Eukaryota"/>
</dbReference>